<reference evidence="3 4" key="1">
    <citation type="journal article" date="2016" name="Nat. Commun.">
        <title>Thousands of microbial genomes shed light on interconnected biogeochemical processes in an aquifer system.</title>
        <authorList>
            <person name="Anantharaman K."/>
            <person name="Brown C.T."/>
            <person name="Hug L.A."/>
            <person name="Sharon I."/>
            <person name="Castelle C.J."/>
            <person name="Probst A.J."/>
            <person name="Thomas B.C."/>
            <person name="Singh A."/>
            <person name="Wilkins M.J."/>
            <person name="Karaoz U."/>
            <person name="Brodie E.L."/>
            <person name="Williams K.H."/>
            <person name="Hubbard S.S."/>
            <person name="Banfield J.F."/>
        </authorList>
    </citation>
    <scope>NUCLEOTIDE SEQUENCE [LARGE SCALE GENOMIC DNA]</scope>
</reference>
<dbReference type="AlphaFoldDB" id="A0A1F7UY21"/>
<gene>
    <name evidence="3" type="ORF">A2936_01535</name>
</gene>
<sequence>MDKILFVTLEFPPDIGGVGRMYREICRALPAESVVVLTPPNTKSVQYKESPLDNYSVIRSSLLVRWWWPRWVIAIFRINYCLKHYNISRTIVGQVLPLGTAVWILSFIKKTRYAVFVHGMDVSLPIRHSRKRWLLKNILGRAEKVLAANNFVAQMVRNLGLPAEQVVVIYPSPVIKKLSNNTLTENLRQRYNLQNKPILLTIGRLVERKGHEIILMALESVWREAPQLRYFIIGTGPFKNKLEDLRALLSHPHQVIFLGEINDEETAAWLSLATIFIMTPRALANGDAEGFGLVYLEAAFFGKPVIASRTGGVSEAVIDGQTGIIVEENNVEATAMAILKLLKNPSLAEELGRDGQERVEKQFSAESAAQRIKDVFGY</sequence>
<evidence type="ECO:0000313" key="3">
    <source>
        <dbReference type="EMBL" id="OGL83163.1"/>
    </source>
</evidence>
<dbReference type="GO" id="GO:0016757">
    <property type="term" value="F:glycosyltransferase activity"/>
    <property type="evidence" value="ECO:0007669"/>
    <property type="project" value="InterPro"/>
</dbReference>
<name>A0A1F7UY21_9BACT</name>
<dbReference type="SUPFAM" id="SSF53756">
    <property type="entry name" value="UDP-Glycosyltransferase/glycogen phosphorylase"/>
    <property type="match status" value="1"/>
</dbReference>
<dbReference type="InterPro" id="IPR028098">
    <property type="entry name" value="Glyco_trans_4-like_N"/>
</dbReference>
<evidence type="ECO:0000313" key="4">
    <source>
        <dbReference type="Proteomes" id="UP000176846"/>
    </source>
</evidence>
<evidence type="ECO:0000259" key="2">
    <source>
        <dbReference type="Pfam" id="PF13439"/>
    </source>
</evidence>
<accession>A0A1F7UY21</accession>
<dbReference type="Proteomes" id="UP000176846">
    <property type="component" value="Unassembled WGS sequence"/>
</dbReference>
<dbReference type="Pfam" id="PF13439">
    <property type="entry name" value="Glyco_transf_4"/>
    <property type="match status" value="1"/>
</dbReference>
<dbReference type="InterPro" id="IPR001296">
    <property type="entry name" value="Glyco_trans_1"/>
</dbReference>
<dbReference type="PANTHER" id="PTHR45947:SF3">
    <property type="entry name" value="SULFOQUINOVOSYL TRANSFERASE SQD2"/>
    <property type="match status" value="1"/>
</dbReference>
<organism evidence="3 4">
    <name type="scientific">Candidatus Uhrbacteria bacterium RIFCSPLOWO2_01_FULL_47_25</name>
    <dbReference type="NCBI Taxonomy" id="1802402"/>
    <lineage>
        <taxon>Bacteria</taxon>
        <taxon>Candidatus Uhriibacteriota</taxon>
    </lineage>
</organism>
<protein>
    <recommendedName>
        <fullName evidence="5">Glycosyl transferase family 1 domain-containing protein</fullName>
    </recommendedName>
</protein>
<dbReference type="EMBL" id="MGEK01000002">
    <property type="protein sequence ID" value="OGL83163.1"/>
    <property type="molecule type" value="Genomic_DNA"/>
</dbReference>
<dbReference type="Gene3D" id="3.40.50.2000">
    <property type="entry name" value="Glycogen Phosphorylase B"/>
    <property type="match status" value="2"/>
</dbReference>
<comment type="caution">
    <text evidence="3">The sequence shown here is derived from an EMBL/GenBank/DDBJ whole genome shotgun (WGS) entry which is preliminary data.</text>
</comment>
<feature type="domain" description="Glycosyltransferase subfamily 4-like N-terminal" evidence="2">
    <location>
        <begin position="15"/>
        <end position="171"/>
    </location>
</feature>
<dbReference type="CDD" id="cd03801">
    <property type="entry name" value="GT4_PimA-like"/>
    <property type="match status" value="1"/>
</dbReference>
<evidence type="ECO:0000259" key="1">
    <source>
        <dbReference type="Pfam" id="PF00534"/>
    </source>
</evidence>
<feature type="domain" description="Glycosyl transferase family 1" evidence="1">
    <location>
        <begin position="185"/>
        <end position="357"/>
    </location>
</feature>
<dbReference type="Pfam" id="PF00534">
    <property type="entry name" value="Glycos_transf_1"/>
    <property type="match status" value="1"/>
</dbReference>
<dbReference type="InterPro" id="IPR050194">
    <property type="entry name" value="Glycosyltransferase_grp1"/>
</dbReference>
<proteinExistence type="predicted"/>
<dbReference type="PANTHER" id="PTHR45947">
    <property type="entry name" value="SULFOQUINOVOSYL TRANSFERASE SQD2"/>
    <property type="match status" value="1"/>
</dbReference>
<evidence type="ECO:0008006" key="5">
    <source>
        <dbReference type="Google" id="ProtNLM"/>
    </source>
</evidence>